<name>A0A6H0A1N7_LYSSH</name>
<dbReference type="EMBL" id="MT075580">
    <property type="protein sequence ID" value="QIS31156.1"/>
    <property type="molecule type" value="Genomic_DNA"/>
</dbReference>
<dbReference type="RefSeq" id="WP_031417255.1">
    <property type="nucleotide sequence ID" value="NZ_CP064071.1"/>
</dbReference>
<keyword evidence="1" id="KW-0614">Plasmid</keyword>
<reference evidence="1" key="1">
    <citation type="submission" date="2020-02" db="EMBL/GenBank/DDBJ databases">
        <authorList>
            <person name="Hu X."/>
            <person name="Yuan Z."/>
            <person name="Cheng J."/>
            <person name="Geng P."/>
        </authorList>
    </citation>
    <scope>NUCLEOTIDE SEQUENCE</scope>
    <source>
        <strain evidence="1">SSII-1</strain>
        <plasmid evidence="1">pSSII-1</plasmid>
    </source>
</reference>
<geneLocation type="plasmid" evidence="1">
    <name>pSSII-1</name>
</geneLocation>
<organism evidence="1">
    <name type="scientific">Lysinibacillus sphaericus</name>
    <name type="common">Bacillus sphaericus</name>
    <dbReference type="NCBI Taxonomy" id="1421"/>
    <lineage>
        <taxon>Bacteria</taxon>
        <taxon>Bacillati</taxon>
        <taxon>Bacillota</taxon>
        <taxon>Bacilli</taxon>
        <taxon>Bacillales</taxon>
        <taxon>Bacillaceae</taxon>
        <taxon>Lysinibacillus</taxon>
    </lineage>
</organism>
<accession>A0A6H0A1N7</accession>
<proteinExistence type="predicted"/>
<sequence>MAPVKSLPFRIVIKPRTVKVGEQIKFEENMVRISSIKEIEFLPGGYVAVKGQCREVNVL</sequence>
<protein>
    <submittedName>
        <fullName evidence="1">Uncharacterized protein</fullName>
    </submittedName>
</protein>
<evidence type="ECO:0000313" key="1">
    <source>
        <dbReference type="EMBL" id="QIS31156.1"/>
    </source>
</evidence>
<dbReference type="AlphaFoldDB" id="A0A6H0A1N7"/>